<dbReference type="Pfam" id="PF23394">
    <property type="entry name" value="DUF7102"/>
    <property type="match status" value="1"/>
</dbReference>
<dbReference type="Pfam" id="PF23395">
    <property type="entry name" value="SAM_6"/>
    <property type="match status" value="1"/>
</dbReference>
<dbReference type="EMBL" id="JAGHQM010000001">
    <property type="protein sequence ID" value="KAH0569254.1"/>
    <property type="molecule type" value="Genomic_DNA"/>
</dbReference>
<dbReference type="InterPro" id="IPR057559">
    <property type="entry name" value="SAM_6"/>
</dbReference>
<accession>A0A9P8RTY8</accession>
<dbReference type="Proteomes" id="UP000750711">
    <property type="component" value="Unassembled WGS sequence"/>
</dbReference>
<sequence length="939" mass="104458">MEEQEMLNLVEYARFHGLTQDHRTVLPLFSTSSSPRNFLAQLADPEDVPHLELSPTFTTQEKLSLNRGAAALLSSMWNVGLELPQEEPSILYSQRRGKDLKVELPILRTDHELDVRGFMEIFGRQNSPDLSGENIPLEEINEEDGEGLSWPIASFDLLKISEGKLNNEKLEVSRDAVLHLQRIIRGESCIGDEFAAARGTPQYSKALGPEPITPPLLPLSPPAAPFLPSSPEGHIELLSDHGSLTEEDNRQLTETLMDQDSLTQNDEGGSPDIANEALHEVVIQPPSSDGIFEEGFPSPLRKHPLASELVVEGPLTPPRPVLSHSALAKRVSLPEMLQEVIVDVPPQAEQAESSEVEFEAFFNNTVIPMAEDAKMKLAQEQLRESDSALRVDVPLMDFSLNIPPWQTYLSSIGTPDEYGTTTLRQMRLIQDIKSTHMSDQRWPGAGRVDNDLKWAPFPVELGRVALQEAIQDDGPNERHLIGLSSTEMVDFESLTWKPEGLQILKDRDEELDDEQPSQRSSYDKQGPSPLLRKRNLNTDANCGKTSKRIKANAGAYKREQVQSSGTARQSLPELKGNLSLRGCSITAALEAFMYLRGVPPKTGSPGHPPVKSNILEAGRAIGQQSDTRERSQSPNEKNLLDLPKRASRLPITPELTPSAEPRSFIVSSALLAQSRLMRRIEEMYPKAILIERDFTLQRMPTFIQSKEVGDLSDEADLIVSPSTGVICTTIQRIKQRPLPGQSQRLSFREKIARLSQRYERLFVLISEGQIRGSSEGLYDEESRATKELNDKDRDALVELVSFAAASSDEIAIIFAEGGEDELAKWIVALMSKYSVADKTKLLEEETLVSSGGILEVMLALTVSQWEVFLRRVGVNAFAAQVILSKLSQLDGKVVGASEDFGLKGFVKMTPQRRLEEFEHLLGGRKLLEKVEAQIEKEWH</sequence>
<evidence type="ECO:0000259" key="3">
    <source>
        <dbReference type="Pfam" id="PF23395"/>
    </source>
</evidence>
<keyword evidence="5" id="KW-1185">Reference proteome</keyword>
<dbReference type="AlphaFoldDB" id="A0A9P8RTY8"/>
<name>A0A9P8RTY8_9PEZI</name>
<proteinExistence type="predicted"/>
<protein>
    <submittedName>
        <fullName evidence="4">Uncharacterized protein</fullName>
    </submittedName>
</protein>
<evidence type="ECO:0000313" key="4">
    <source>
        <dbReference type="EMBL" id="KAH0569254.1"/>
    </source>
</evidence>
<feature type="region of interest" description="Disordered" evidence="1">
    <location>
        <begin position="509"/>
        <end position="542"/>
    </location>
</feature>
<evidence type="ECO:0000256" key="1">
    <source>
        <dbReference type="SAM" id="MobiDB-lite"/>
    </source>
</evidence>
<feature type="domain" description="DUF7102" evidence="2">
    <location>
        <begin position="662"/>
        <end position="836"/>
    </location>
</feature>
<feature type="domain" description="SAM-like" evidence="3">
    <location>
        <begin position="863"/>
        <end position="933"/>
    </location>
</feature>
<evidence type="ECO:0000259" key="2">
    <source>
        <dbReference type="Pfam" id="PF23394"/>
    </source>
</evidence>
<evidence type="ECO:0000313" key="5">
    <source>
        <dbReference type="Proteomes" id="UP000750711"/>
    </source>
</evidence>
<organism evidence="4 5">
    <name type="scientific">Trichoglossum hirsutum</name>
    <dbReference type="NCBI Taxonomy" id="265104"/>
    <lineage>
        <taxon>Eukaryota</taxon>
        <taxon>Fungi</taxon>
        <taxon>Dikarya</taxon>
        <taxon>Ascomycota</taxon>
        <taxon>Pezizomycotina</taxon>
        <taxon>Geoglossomycetes</taxon>
        <taxon>Geoglossales</taxon>
        <taxon>Geoglossaceae</taxon>
        <taxon>Trichoglossum</taxon>
    </lineage>
</organism>
<reference evidence="4" key="1">
    <citation type="submission" date="2021-03" db="EMBL/GenBank/DDBJ databases">
        <title>Comparative genomics and phylogenomic investigation of the class Geoglossomycetes provide insights into ecological specialization and systematics.</title>
        <authorList>
            <person name="Melie T."/>
            <person name="Pirro S."/>
            <person name="Miller A.N."/>
            <person name="Quandt A."/>
        </authorList>
    </citation>
    <scope>NUCLEOTIDE SEQUENCE</scope>
    <source>
        <strain evidence="4">CAQ_001_2017</strain>
    </source>
</reference>
<dbReference type="InterPro" id="IPR055528">
    <property type="entry name" value="DUF7102"/>
</dbReference>
<gene>
    <name evidence="4" type="ORF">GP486_000010</name>
</gene>
<feature type="region of interest" description="Disordered" evidence="1">
    <location>
        <begin position="622"/>
        <end position="655"/>
    </location>
</feature>
<comment type="caution">
    <text evidence="4">The sequence shown here is derived from an EMBL/GenBank/DDBJ whole genome shotgun (WGS) entry which is preliminary data.</text>
</comment>